<reference evidence="1" key="1">
    <citation type="submission" date="2022-11" db="EMBL/GenBank/DDBJ databases">
        <authorList>
            <person name="Petersen C."/>
        </authorList>
    </citation>
    <scope>NUCLEOTIDE SEQUENCE</scope>
    <source>
        <strain evidence="1">IBT 30069</strain>
    </source>
</reference>
<dbReference type="OrthoDB" id="4327252at2759"/>
<evidence type="ECO:0000313" key="2">
    <source>
        <dbReference type="Proteomes" id="UP001149165"/>
    </source>
</evidence>
<sequence length="188" mass="21543">MNKPPLPKFNYTPFLTSLGLNSSPKSPKQWRTHPNANWVHTTKPPLFWEPLSTNPLDTKLANIKEALISGADPNEMDHEPDPRRSFGRPLHCTIHDNGDWLYMKDNIPVIELLLEYGADPRLSGPMVLPVSCWLGSPLEDAREMAEGGWGCEELFRCGFYREAYRVMKLVAVELDRMLFQVCSFDLWI</sequence>
<proteinExistence type="predicted"/>
<evidence type="ECO:0000313" key="1">
    <source>
        <dbReference type="EMBL" id="KAJ5106334.1"/>
    </source>
</evidence>
<organism evidence="1 2">
    <name type="scientific">Penicillium angulare</name>
    <dbReference type="NCBI Taxonomy" id="116970"/>
    <lineage>
        <taxon>Eukaryota</taxon>
        <taxon>Fungi</taxon>
        <taxon>Dikarya</taxon>
        <taxon>Ascomycota</taxon>
        <taxon>Pezizomycotina</taxon>
        <taxon>Eurotiomycetes</taxon>
        <taxon>Eurotiomycetidae</taxon>
        <taxon>Eurotiales</taxon>
        <taxon>Aspergillaceae</taxon>
        <taxon>Penicillium</taxon>
    </lineage>
</organism>
<dbReference type="Proteomes" id="UP001149165">
    <property type="component" value="Unassembled WGS sequence"/>
</dbReference>
<gene>
    <name evidence="1" type="ORF">N7456_003009</name>
</gene>
<dbReference type="EMBL" id="JAPQKH010000003">
    <property type="protein sequence ID" value="KAJ5106334.1"/>
    <property type="molecule type" value="Genomic_DNA"/>
</dbReference>
<comment type="caution">
    <text evidence="1">The sequence shown here is derived from an EMBL/GenBank/DDBJ whole genome shotgun (WGS) entry which is preliminary data.</text>
</comment>
<accession>A0A9W9KH46</accession>
<name>A0A9W9KH46_9EURO</name>
<dbReference type="AlphaFoldDB" id="A0A9W9KH46"/>
<protein>
    <submittedName>
        <fullName evidence="1">Uncharacterized protein</fullName>
    </submittedName>
</protein>
<reference evidence="1" key="2">
    <citation type="journal article" date="2023" name="IMA Fungus">
        <title>Comparative genomic study of the Penicillium genus elucidates a diverse pangenome and 15 lateral gene transfer events.</title>
        <authorList>
            <person name="Petersen C."/>
            <person name="Sorensen T."/>
            <person name="Nielsen M.R."/>
            <person name="Sondergaard T.E."/>
            <person name="Sorensen J.L."/>
            <person name="Fitzpatrick D.A."/>
            <person name="Frisvad J.C."/>
            <person name="Nielsen K.L."/>
        </authorList>
    </citation>
    <scope>NUCLEOTIDE SEQUENCE</scope>
    <source>
        <strain evidence="1">IBT 30069</strain>
    </source>
</reference>
<keyword evidence="2" id="KW-1185">Reference proteome</keyword>